<dbReference type="Pfam" id="PF13513">
    <property type="entry name" value="HEAT_EZ"/>
    <property type="match status" value="1"/>
</dbReference>
<keyword evidence="4" id="KW-0963">Cytoplasm</keyword>
<evidence type="ECO:0000256" key="3">
    <source>
        <dbReference type="ARBA" id="ARBA00022448"/>
    </source>
</evidence>
<evidence type="ECO:0000256" key="5">
    <source>
        <dbReference type="ARBA" id="ARBA00022737"/>
    </source>
</evidence>
<dbReference type="InterPro" id="IPR011989">
    <property type="entry name" value="ARM-like"/>
</dbReference>
<protein>
    <recommendedName>
        <fullName evidence="7">Importin-95</fullName>
    </recommendedName>
    <alternativeName>
        <fullName evidence="8">Karyopherin-95</fullName>
    </alternativeName>
</protein>
<feature type="repeat" description="HEAT" evidence="9">
    <location>
        <begin position="412"/>
        <end position="444"/>
    </location>
</feature>
<dbReference type="InterPro" id="IPR000719">
    <property type="entry name" value="Prot_kinase_dom"/>
</dbReference>
<evidence type="ECO:0000256" key="8">
    <source>
        <dbReference type="ARBA" id="ARBA00083566"/>
    </source>
</evidence>
<keyword evidence="3" id="KW-0813">Transport</keyword>
<evidence type="ECO:0000259" key="11">
    <source>
        <dbReference type="PROSITE" id="PS50011"/>
    </source>
</evidence>
<evidence type="ECO:0000256" key="7">
    <source>
        <dbReference type="ARBA" id="ARBA00079884"/>
    </source>
</evidence>
<dbReference type="Gene3D" id="1.10.510.10">
    <property type="entry name" value="Transferase(Phosphotransferase) domain 1"/>
    <property type="match status" value="2"/>
</dbReference>
<dbReference type="InterPro" id="IPR001494">
    <property type="entry name" value="Importin-beta_N"/>
</dbReference>
<evidence type="ECO:0000256" key="1">
    <source>
        <dbReference type="ARBA" id="ARBA00004496"/>
    </source>
</evidence>
<comment type="subcellular location">
    <subcellularLocation>
        <location evidence="1">Cytoplasm</location>
    </subcellularLocation>
</comment>
<evidence type="ECO:0000256" key="10">
    <source>
        <dbReference type="SAM" id="MobiDB-lite"/>
    </source>
</evidence>
<evidence type="ECO:0000256" key="9">
    <source>
        <dbReference type="PROSITE-ProRule" id="PRU00103"/>
    </source>
</evidence>
<dbReference type="SMART" id="SM00913">
    <property type="entry name" value="IBN_N"/>
    <property type="match status" value="1"/>
</dbReference>
<gene>
    <name evidence="13" type="primary">PARPA_12526.1 scaffold 45109</name>
</gene>
<dbReference type="FunFam" id="1.25.10.10:FF:000027">
    <property type="entry name" value="Importin subunit beta-1"/>
    <property type="match status" value="1"/>
</dbReference>
<dbReference type="OrthoDB" id="10263328at2759"/>
<evidence type="ECO:0000256" key="2">
    <source>
        <dbReference type="ARBA" id="ARBA00010907"/>
    </source>
</evidence>
<evidence type="ECO:0000259" key="12">
    <source>
        <dbReference type="PROSITE" id="PS50166"/>
    </source>
</evidence>
<dbReference type="Pfam" id="PF25574">
    <property type="entry name" value="TPR_IMB1"/>
    <property type="match status" value="1"/>
</dbReference>
<dbReference type="Pfam" id="PF03810">
    <property type="entry name" value="IBN_N"/>
    <property type="match status" value="1"/>
</dbReference>
<dbReference type="GO" id="GO:0031267">
    <property type="term" value="F:small GTPase binding"/>
    <property type="evidence" value="ECO:0007669"/>
    <property type="project" value="InterPro"/>
</dbReference>
<comment type="similarity">
    <text evidence="2">Belongs to the importin beta family. Importin beta-1 subfamily.</text>
</comment>
<sequence>MDAATLLTNALSPAASLDHATREDATQKLELFAQENYPNYILSLCQVLANEENNDQIRMSAGLALKNTLTAKEYSRKEELSQRWIMTAEDLRGQVKQGVLQSLSSPKKMVGNTSGQVVAAIAEIELPLGQWPDLIRILLENVSTGNDTVKQSTLQAIGYVCEATDPAVLATQSNNILTAVVQGAREEEPNQEVRLAAMKALINSLDFIKENFEREGERNFIMQVVCEATQNGSEDVQVAAFECLVRIMQTYYDKMRLYMEKALFGLTIAGMNNQDERVALQAIEFWSTVCDEEIDLKEELIEAHEAGEQPDRESYHFAELALGDIVPVLLWTLTKQEDDYDEDEWTVAMASATCLSLLSQCVGNLIIQPVVPFIESNIQNENWRNREAAVMAFGSILDGPEPLVLTPFVEQALPALIQMMKDPVVHVKDTVAWTLGRICELLTDCIKPVHMNDLIAALLYGLQDNPRIVGNCCWSLMNLAEQLRPDDAAPTSTLSVYFEAIITALLEFTERSNNEANCRTSAYEAMSTLAVCSAHDCISTVQRIVLAVLDRLEKTMAMESQILDADDRASHSELQSSLLGVLTNCIRRLSRDISEIADRIMTVVLQLLKSQSKLSTTTEDAFLAIGAMTSALETNFNRYVASFIPILCDALQNPAEYQLCYIAVGVIGDICRALGKDATPYCTELMQLLVNNLQSPVLHRTVKPAILSCFGDIALAIGGAFSTYLEVVMMVLQQAGGMRAEGENYELIDYFNTLYEGCVEAYIGIVQGLNGTPQAPMLLPFLPNVFEFMRLVASDPNRTDALTRSVIGLLGDLSETFGGQLKQLFMTQEWIPIVLREARTSRHYSQATKETARWAKEEKGDGFSFVYLVQDGSGNQYAMKKIRCTLGTEEADLAQREVDIYQLFSHKNIIKMVDSSTITEPDGSKTIYIFLPYYRRGNLQDAINKHNMNKTHFPETDMLRIFREICVAVEALHTYKGQGGARVLYAPSQVISPEDENRQDEALLSNSQDQSSGGQLETGKRGEMVPWAHRDIKPGNVLISDDGETPVLMDFGSACAARIHITTRQEALQQQDLAAEQCTMPYRAPELFDVKTGTTLSEKVDIWSLGCTLFAMAYGQSPFEVNMDQGGSVALAVLNNQYKFPDKSNYSKDVDETIQWMLTADPSKRPTIQQVIGKLDDLLNKIVDK</sequence>
<dbReference type="PROSITE" id="PS50011">
    <property type="entry name" value="PROTEIN_KINASE_DOM"/>
    <property type="match status" value="1"/>
</dbReference>
<feature type="domain" description="Protein kinase" evidence="11">
    <location>
        <begin position="852"/>
        <end position="1179"/>
    </location>
</feature>
<name>A0A0B7NT99_9FUNG</name>
<evidence type="ECO:0000313" key="13">
    <source>
        <dbReference type="EMBL" id="CEP18224.1"/>
    </source>
</evidence>
<dbReference type="Proteomes" id="UP000054107">
    <property type="component" value="Unassembled WGS sequence"/>
</dbReference>
<dbReference type="SUPFAM" id="SSF56112">
    <property type="entry name" value="Protein kinase-like (PK-like)"/>
    <property type="match status" value="1"/>
</dbReference>
<dbReference type="AlphaFoldDB" id="A0A0B7NT99"/>
<organism evidence="13 14">
    <name type="scientific">Parasitella parasitica</name>
    <dbReference type="NCBI Taxonomy" id="35722"/>
    <lineage>
        <taxon>Eukaryota</taxon>
        <taxon>Fungi</taxon>
        <taxon>Fungi incertae sedis</taxon>
        <taxon>Mucoromycota</taxon>
        <taxon>Mucoromycotina</taxon>
        <taxon>Mucoromycetes</taxon>
        <taxon>Mucorales</taxon>
        <taxon>Mucorineae</taxon>
        <taxon>Mucoraceae</taxon>
        <taxon>Parasitella</taxon>
    </lineage>
</organism>
<evidence type="ECO:0000313" key="14">
    <source>
        <dbReference type="Proteomes" id="UP000054107"/>
    </source>
</evidence>
<dbReference type="SMART" id="SM00220">
    <property type="entry name" value="S_TKc"/>
    <property type="match status" value="1"/>
</dbReference>
<dbReference type="STRING" id="35722.A0A0B7NT99"/>
<dbReference type="PROSITE" id="PS50166">
    <property type="entry name" value="IMPORTIN_B_NT"/>
    <property type="match status" value="1"/>
</dbReference>
<reference evidence="13 14" key="1">
    <citation type="submission" date="2014-09" db="EMBL/GenBank/DDBJ databases">
        <authorList>
            <person name="Ellenberger Sabrina"/>
        </authorList>
    </citation>
    <scope>NUCLEOTIDE SEQUENCE [LARGE SCALE GENOMIC DNA]</scope>
    <source>
        <strain evidence="13 14">CBS 412.66</strain>
    </source>
</reference>
<dbReference type="GO" id="GO:0005524">
    <property type="term" value="F:ATP binding"/>
    <property type="evidence" value="ECO:0007669"/>
    <property type="project" value="InterPro"/>
</dbReference>
<dbReference type="InterPro" id="IPR016024">
    <property type="entry name" value="ARM-type_fold"/>
</dbReference>
<dbReference type="GO" id="GO:0005737">
    <property type="term" value="C:cytoplasm"/>
    <property type="evidence" value="ECO:0007669"/>
    <property type="project" value="UniProtKB-SubCell"/>
</dbReference>
<keyword evidence="14" id="KW-1185">Reference proteome</keyword>
<dbReference type="PANTHER" id="PTHR10527">
    <property type="entry name" value="IMPORTIN BETA"/>
    <property type="match status" value="1"/>
</dbReference>
<dbReference type="InterPro" id="IPR040122">
    <property type="entry name" value="Importin_beta"/>
</dbReference>
<dbReference type="Gene3D" id="1.25.10.10">
    <property type="entry name" value="Leucine-rich Repeat Variant"/>
    <property type="match status" value="1"/>
</dbReference>
<keyword evidence="5" id="KW-0677">Repeat</keyword>
<dbReference type="GO" id="GO:0004672">
    <property type="term" value="F:protein kinase activity"/>
    <property type="evidence" value="ECO:0007669"/>
    <property type="project" value="InterPro"/>
</dbReference>
<evidence type="ECO:0000256" key="6">
    <source>
        <dbReference type="ARBA" id="ARBA00022927"/>
    </source>
</evidence>
<dbReference type="PROSITE" id="PS50077">
    <property type="entry name" value="HEAT_REPEAT"/>
    <property type="match status" value="1"/>
</dbReference>
<keyword evidence="6" id="KW-0653">Protein transport</keyword>
<feature type="compositionally biased region" description="Polar residues" evidence="10">
    <location>
        <begin position="1004"/>
        <end position="1015"/>
    </location>
</feature>
<dbReference type="InterPro" id="IPR011009">
    <property type="entry name" value="Kinase-like_dom_sf"/>
</dbReference>
<dbReference type="InterPro" id="IPR021133">
    <property type="entry name" value="HEAT_type_2"/>
</dbReference>
<proteinExistence type="inferred from homology"/>
<feature type="region of interest" description="Disordered" evidence="10">
    <location>
        <begin position="995"/>
        <end position="1022"/>
    </location>
</feature>
<accession>A0A0B7NT99</accession>
<dbReference type="GO" id="GO:0006606">
    <property type="term" value="P:protein import into nucleus"/>
    <property type="evidence" value="ECO:0007669"/>
    <property type="project" value="InterPro"/>
</dbReference>
<dbReference type="EMBL" id="LN733769">
    <property type="protein sequence ID" value="CEP18224.1"/>
    <property type="molecule type" value="Genomic_DNA"/>
</dbReference>
<feature type="domain" description="Importin N-terminal" evidence="12">
    <location>
        <begin position="25"/>
        <end position="105"/>
    </location>
</feature>
<dbReference type="Pfam" id="PF00069">
    <property type="entry name" value="Pkinase"/>
    <property type="match status" value="2"/>
</dbReference>
<dbReference type="InterPro" id="IPR058584">
    <property type="entry name" value="IMB1_TNPO1-like_TPR"/>
</dbReference>
<dbReference type="SUPFAM" id="SSF48371">
    <property type="entry name" value="ARM repeat"/>
    <property type="match status" value="1"/>
</dbReference>
<evidence type="ECO:0000256" key="4">
    <source>
        <dbReference type="ARBA" id="ARBA00022490"/>
    </source>
</evidence>